<evidence type="ECO:0000313" key="3">
    <source>
        <dbReference type="Proteomes" id="UP000075591"/>
    </source>
</evidence>
<gene>
    <name evidence="2" type="ORF">AT274_14150</name>
</gene>
<name>A0A150AYY3_BACCE</name>
<sequence>MRQFAKPTIVVSKCLEFDACRYNGEMIPDVTIRNLQPFVTFIPVCPEVEIGLGTPRETIRIVEEKGVNKLVQPSTREDLTEKMEQFSNEFLQTLSDVDGFILKNRSPSCGTRDVKIYSGFEKAPAKGKGPGLFGGAVAKGKGPGLFGGAVLKKFSHLPIEEEGRLSNFIIREHFFTRLFTIAYYKMIKRNKNMKDLVSFQSDNKYLFMAYNQVKQKELGRIIANQKNETIEVVFENYEKTLYELFMRTPRYTSNVNVCEHIFGYFKTKLKKQEKDHFLNLIQKYIEKKIPLSSLLAILKSWALRFDEKYLLRQTYFEPYPEALVEISDSGKGRDY</sequence>
<dbReference type="InterPro" id="IPR007553">
    <property type="entry name" value="2-thiour_desulf"/>
</dbReference>
<dbReference type="Pfam" id="PF08349">
    <property type="entry name" value="DUF1722"/>
    <property type="match status" value="1"/>
</dbReference>
<dbReference type="AlphaFoldDB" id="A0A150AYY3"/>
<proteinExistence type="predicted"/>
<evidence type="ECO:0000259" key="1">
    <source>
        <dbReference type="Pfam" id="PF08349"/>
    </source>
</evidence>
<comment type="caution">
    <text evidence="2">The sequence shown here is derived from an EMBL/GenBank/DDBJ whole genome shotgun (WGS) entry which is preliminary data.</text>
</comment>
<dbReference type="Pfam" id="PF04463">
    <property type="entry name" value="2-thiour_desulf"/>
    <property type="match status" value="1"/>
</dbReference>
<dbReference type="InterPro" id="IPR017087">
    <property type="entry name" value="UCP037004"/>
</dbReference>
<reference evidence="2 3" key="1">
    <citation type="submission" date="2015-12" db="EMBL/GenBank/DDBJ databases">
        <title>Bacillus cereus Group isolate.</title>
        <authorList>
            <person name="Kovac J."/>
        </authorList>
    </citation>
    <scope>NUCLEOTIDE SEQUENCE [LARGE SCALE GENOMIC DNA]</scope>
    <source>
        <strain evidence="2 3">FSL W8-0275</strain>
    </source>
</reference>
<organism evidence="2 3">
    <name type="scientific">Bacillus cereus</name>
    <dbReference type="NCBI Taxonomy" id="1396"/>
    <lineage>
        <taxon>Bacteria</taxon>
        <taxon>Bacillati</taxon>
        <taxon>Bacillota</taxon>
        <taxon>Bacilli</taxon>
        <taxon>Bacillales</taxon>
        <taxon>Bacillaceae</taxon>
        <taxon>Bacillus</taxon>
        <taxon>Bacillus cereus group</taxon>
    </lineage>
</organism>
<accession>A0A150AYY3</accession>
<dbReference type="PANTHER" id="PTHR30087:SF0">
    <property type="entry name" value="INNER MEMBRANE PROTEIN"/>
    <property type="match status" value="1"/>
</dbReference>
<protein>
    <submittedName>
        <fullName evidence="2">Cytoplasmic protein</fullName>
    </submittedName>
</protein>
<dbReference type="PANTHER" id="PTHR30087">
    <property type="entry name" value="INNER MEMBRANE PROTEIN"/>
    <property type="match status" value="1"/>
</dbReference>
<feature type="domain" description="DUF1722" evidence="1">
    <location>
        <begin position="204"/>
        <end position="320"/>
    </location>
</feature>
<evidence type="ECO:0000313" key="2">
    <source>
        <dbReference type="EMBL" id="KXX90424.1"/>
    </source>
</evidence>
<dbReference type="PATRIC" id="fig|1396.432.peg.2323"/>
<dbReference type="PIRSF" id="PIRSF037004">
    <property type="entry name" value="UCP037004"/>
    <property type="match status" value="1"/>
</dbReference>
<dbReference type="InterPro" id="IPR013560">
    <property type="entry name" value="DUF1722"/>
</dbReference>
<dbReference type="EMBL" id="LOMT01000120">
    <property type="protein sequence ID" value="KXX90424.1"/>
    <property type="molecule type" value="Genomic_DNA"/>
</dbReference>
<dbReference type="Proteomes" id="UP000075591">
    <property type="component" value="Unassembled WGS sequence"/>
</dbReference>
<dbReference type="RefSeq" id="WP_017560289.1">
    <property type="nucleotide sequence ID" value="NZ_JARPVK010000002.1"/>
</dbReference>